<comment type="caution">
    <text evidence="3">The sequence shown here is derived from an EMBL/GenBank/DDBJ whole genome shotgun (WGS) entry which is preliminary data.</text>
</comment>
<proteinExistence type="predicted"/>
<gene>
    <name evidence="3" type="ORF">GGR03_003486</name>
</gene>
<protein>
    <submittedName>
        <fullName evidence="3">Two-component system nitrate/nitrite response regulator NarL</fullName>
    </submittedName>
</protein>
<dbReference type="GO" id="GO:0003677">
    <property type="term" value="F:DNA binding"/>
    <property type="evidence" value="ECO:0007669"/>
    <property type="project" value="InterPro"/>
</dbReference>
<sequence>MAKRIFVAICESNPVFRAGLASLLKEESFRVCAIVSEFRELDIKPRKWPDELLVLVGYHRDTVLDEEAVVRLHQAHPGAHIVLLAESISEDCLRQAEAARAHGILLRSVSQDVLVKSLELIALGGYVYSSASLGVVNRLDASPTDECQVVSAREPGLRAAKEADSVPSSMNGNGITSDRRVSEHAAPGQENSGIVSGYADLSASSRKERLSEREMEILNYISNGCPNKIIARKCRISDATVKVHVKSILRKIGVSNRTQAAVWAMLNIEAEAASSTTIEPVNENRMAISSAILRTGDPVDSRSELVPRRSGTNGLC</sequence>
<dbReference type="PROSITE" id="PS50043">
    <property type="entry name" value="HTH_LUXR_2"/>
    <property type="match status" value="1"/>
</dbReference>
<dbReference type="PANTHER" id="PTHR45566:SF2">
    <property type="entry name" value="NARL SUBFAMILY"/>
    <property type="match status" value="1"/>
</dbReference>
<accession>A0A7W6MQX3</accession>
<keyword evidence="4" id="KW-1185">Reference proteome</keyword>
<feature type="compositionally biased region" description="Basic and acidic residues" evidence="1">
    <location>
        <begin position="155"/>
        <end position="164"/>
    </location>
</feature>
<dbReference type="InterPro" id="IPR051015">
    <property type="entry name" value="EvgA-like"/>
</dbReference>
<dbReference type="InterPro" id="IPR011006">
    <property type="entry name" value="CheY-like_superfamily"/>
</dbReference>
<evidence type="ECO:0000313" key="4">
    <source>
        <dbReference type="Proteomes" id="UP000588647"/>
    </source>
</evidence>
<evidence type="ECO:0000313" key="3">
    <source>
        <dbReference type="EMBL" id="MBB4004398.1"/>
    </source>
</evidence>
<dbReference type="InterPro" id="IPR016032">
    <property type="entry name" value="Sig_transdc_resp-reg_C-effctor"/>
</dbReference>
<reference evidence="3 4" key="1">
    <citation type="submission" date="2020-08" db="EMBL/GenBank/DDBJ databases">
        <title>Genomic Encyclopedia of Type Strains, Phase IV (KMG-IV): sequencing the most valuable type-strain genomes for metagenomic binning, comparative biology and taxonomic classification.</title>
        <authorList>
            <person name="Goeker M."/>
        </authorList>
    </citation>
    <scope>NUCLEOTIDE SEQUENCE [LARGE SCALE GENOMIC DNA]</scope>
    <source>
        <strain evidence="3 4">DSM 103570</strain>
    </source>
</reference>
<dbReference type="SUPFAM" id="SSF46894">
    <property type="entry name" value="C-terminal effector domain of the bipartite response regulators"/>
    <property type="match status" value="1"/>
</dbReference>
<name>A0A7W6MQX3_9HYPH</name>
<dbReference type="SUPFAM" id="SSF52172">
    <property type="entry name" value="CheY-like"/>
    <property type="match status" value="1"/>
</dbReference>
<dbReference type="Pfam" id="PF00196">
    <property type="entry name" value="GerE"/>
    <property type="match status" value="1"/>
</dbReference>
<dbReference type="PANTHER" id="PTHR45566">
    <property type="entry name" value="HTH-TYPE TRANSCRIPTIONAL REGULATOR YHJB-RELATED"/>
    <property type="match status" value="1"/>
</dbReference>
<dbReference type="InterPro" id="IPR000792">
    <property type="entry name" value="Tscrpt_reg_LuxR_C"/>
</dbReference>
<dbReference type="PROSITE" id="PS00622">
    <property type="entry name" value="HTH_LUXR_1"/>
    <property type="match status" value="1"/>
</dbReference>
<dbReference type="Proteomes" id="UP000588647">
    <property type="component" value="Unassembled WGS sequence"/>
</dbReference>
<organism evidence="3 4">
    <name type="scientific">Aurantimonas endophytica</name>
    <dbReference type="NCBI Taxonomy" id="1522175"/>
    <lineage>
        <taxon>Bacteria</taxon>
        <taxon>Pseudomonadati</taxon>
        <taxon>Pseudomonadota</taxon>
        <taxon>Alphaproteobacteria</taxon>
        <taxon>Hyphomicrobiales</taxon>
        <taxon>Aurantimonadaceae</taxon>
        <taxon>Aurantimonas</taxon>
    </lineage>
</organism>
<feature type="region of interest" description="Disordered" evidence="1">
    <location>
        <begin position="151"/>
        <end position="191"/>
    </location>
</feature>
<dbReference type="GO" id="GO:0006355">
    <property type="term" value="P:regulation of DNA-templated transcription"/>
    <property type="evidence" value="ECO:0007669"/>
    <property type="project" value="InterPro"/>
</dbReference>
<dbReference type="CDD" id="cd06170">
    <property type="entry name" value="LuxR_C_like"/>
    <property type="match status" value="1"/>
</dbReference>
<dbReference type="EMBL" id="JACIEM010000004">
    <property type="protein sequence ID" value="MBB4004398.1"/>
    <property type="molecule type" value="Genomic_DNA"/>
</dbReference>
<dbReference type="Gene3D" id="1.10.10.10">
    <property type="entry name" value="Winged helix-like DNA-binding domain superfamily/Winged helix DNA-binding domain"/>
    <property type="match status" value="1"/>
</dbReference>
<evidence type="ECO:0000256" key="1">
    <source>
        <dbReference type="SAM" id="MobiDB-lite"/>
    </source>
</evidence>
<dbReference type="SMART" id="SM00421">
    <property type="entry name" value="HTH_LUXR"/>
    <property type="match status" value="1"/>
</dbReference>
<evidence type="ECO:0000259" key="2">
    <source>
        <dbReference type="PROSITE" id="PS50043"/>
    </source>
</evidence>
<dbReference type="AlphaFoldDB" id="A0A7W6MQX3"/>
<feature type="compositionally biased region" description="Polar residues" evidence="1">
    <location>
        <begin position="166"/>
        <end position="176"/>
    </location>
</feature>
<dbReference type="InterPro" id="IPR036388">
    <property type="entry name" value="WH-like_DNA-bd_sf"/>
</dbReference>
<dbReference type="PRINTS" id="PR00038">
    <property type="entry name" value="HTHLUXR"/>
</dbReference>
<feature type="domain" description="HTH luxR-type" evidence="2">
    <location>
        <begin position="203"/>
        <end position="268"/>
    </location>
</feature>
<dbReference type="RefSeq" id="WP_183209969.1">
    <property type="nucleotide sequence ID" value="NZ_JAAAMM010000004.1"/>
</dbReference>
<dbReference type="Gene3D" id="3.40.50.2300">
    <property type="match status" value="1"/>
</dbReference>